<feature type="transmembrane region" description="Helical" evidence="1">
    <location>
        <begin position="7"/>
        <end position="27"/>
    </location>
</feature>
<accession>A0ABY5NQS0</accession>
<organism evidence="2 3">
    <name type="scientific">Paenimyroides aestuarii</name>
    <dbReference type="NCBI Taxonomy" id="2968490"/>
    <lineage>
        <taxon>Bacteria</taxon>
        <taxon>Pseudomonadati</taxon>
        <taxon>Bacteroidota</taxon>
        <taxon>Flavobacteriia</taxon>
        <taxon>Flavobacteriales</taxon>
        <taxon>Flavobacteriaceae</taxon>
        <taxon>Paenimyroides</taxon>
    </lineage>
</organism>
<evidence type="ECO:0000256" key="1">
    <source>
        <dbReference type="SAM" id="Phobius"/>
    </source>
</evidence>
<protein>
    <recommendedName>
        <fullName evidence="4">DUF1049 domain-containing protein</fullName>
    </recommendedName>
</protein>
<evidence type="ECO:0008006" key="4">
    <source>
        <dbReference type="Google" id="ProtNLM"/>
    </source>
</evidence>
<dbReference type="EMBL" id="CP102382">
    <property type="protein sequence ID" value="UUV20870.1"/>
    <property type="molecule type" value="Genomic_DNA"/>
</dbReference>
<keyword evidence="1" id="KW-0812">Transmembrane</keyword>
<dbReference type="Proteomes" id="UP001317001">
    <property type="component" value="Chromosome"/>
</dbReference>
<sequence>MKFLYKLFSALVVLATFVYLAYTMYFFDDLSGRQFFLVILIASFMIGIFGKTVAAIISLVIGLLAAIFVLWSKDEDESEKIIPTKKL</sequence>
<reference evidence="2 3" key="1">
    <citation type="submission" date="2022-08" db="EMBL/GenBank/DDBJ databases">
        <title>Myroides zhujiangensis sp. nov., a novel bacterium isolated from sediment in the Pearl River Estuary.</title>
        <authorList>
            <person name="Cui L."/>
        </authorList>
    </citation>
    <scope>NUCLEOTIDE SEQUENCE [LARGE SCALE GENOMIC DNA]</scope>
    <source>
        <strain evidence="2 3">SCSIO 72103</strain>
    </source>
</reference>
<evidence type="ECO:0000313" key="2">
    <source>
        <dbReference type="EMBL" id="UUV20870.1"/>
    </source>
</evidence>
<keyword evidence="1" id="KW-1133">Transmembrane helix</keyword>
<feature type="transmembrane region" description="Helical" evidence="1">
    <location>
        <begin position="39"/>
        <end position="71"/>
    </location>
</feature>
<gene>
    <name evidence="2" type="ORF">NPX36_11145</name>
</gene>
<evidence type="ECO:0000313" key="3">
    <source>
        <dbReference type="Proteomes" id="UP001317001"/>
    </source>
</evidence>
<dbReference type="RefSeq" id="WP_257498784.1">
    <property type="nucleotide sequence ID" value="NZ_CP102382.1"/>
</dbReference>
<keyword evidence="3" id="KW-1185">Reference proteome</keyword>
<proteinExistence type="predicted"/>
<keyword evidence="1" id="KW-0472">Membrane</keyword>
<name>A0ABY5NQS0_9FLAO</name>